<dbReference type="InterPro" id="IPR011335">
    <property type="entry name" value="Restrct_endonuc-II-like"/>
</dbReference>
<name>A0ABN6E0X4_9BACT</name>
<evidence type="ECO:0000313" key="3">
    <source>
        <dbReference type="Proteomes" id="UP001319827"/>
    </source>
</evidence>
<dbReference type="GO" id="GO:0008168">
    <property type="term" value="F:methyltransferase activity"/>
    <property type="evidence" value="ECO:0007669"/>
    <property type="project" value="UniProtKB-KW"/>
</dbReference>
<feature type="domain" description="DUF559" evidence="1">
    <location>
        <begin position="1"/>
        <end position="95"/>
    </location>
</feature>
<dbReference type="InterPro" id="IPR047216">
    <property type="entry name" value="Endonuclease_DUF559_bact"/>
</dbReference>
<dbReference type="EMBL" id="AP024355">
    <property type="protein sequence ID" value="BCR06005.1"/>
    <property type="molecule type" value="Genomic_DNA"/>
</dbReference>
<dbReference type="GO" id="GO:0032259">
    <property type="term" value="P:methylation"/>
    <property type="evidence" value="ECO:0007669"/>
    <property type="project" value="UniProtKB-KW"/>
</dbReference>
<dbReference type="Gene3D" id="3.40.960.10">
    <property type="entry name" value="VSR Endonuclease"/>
    <property type="match status" value="1"/>
</dbReference>
<evidence type="ECO:0000313" key="2">
    <source>
        <dbReference type="EMBL" id="BCR06005.1"/>
    </source>
</evidence>
<reference evidence="2 3" key="1">
    <citation type="journal article" date="2016" name="C (Basel)">
        <title>Selective Growth of and Electricity Production by Marine Exoelectrogenic Bacteria in Self-Aggregated Hydrogel of Microbially Reduced Graphene Oxide.</title>
        <authorList>
            <person name="Yoshida N."/>
            <person name="Goto Y."/>
            <person name="Miyata Y."/>
        </authorList>
    </citation>
    <scope>NUCLEOTIDE SEQUENCE [LARGE SCALE GENOMIC DNA]</scope>
    <source>
        <strain evidence="2 3">NIT-T3</strain>
    </source>
</reference>
<reference evidence="2 3" key="2">
    <citation type="journal article" date="2021" name="Int. J. Syst. Evol. Microbiol.">
        <title>Isolation and Polyphasic Characterization of Desulfuromonas versatilis sp. Nov., an Electrogenic Bacteria Capable of Versatile Metabolism Isolated from a Graphene Oxide-Reducing Enrichment Culture.</title>
        <authorList>
            <person name="Xie L."/>
            <person name="Yoshida N."/>
            <person name="Ishii S."/>
            <person name="Meng L."/>
        </authorList>
    </citation>
    <scope>NUCLEOTIDE SEQUENCE [LARGE SCALE GENOMIC DNA]</scope>
    <source>
        <strain evidence="2 3">NIT-T3</strain>
    </source>
</reference>
<dbReference type="SUPFAM" id="SSF52980">
    <property type="entry name" value="Restriction endonuclease-like"/>
    <property type="match status" value="1"/>
</dbReference>
<dbReference type="PANTHER" id="PTHR38590">
    <property type="entry name" value="BLL0828 PROTEIN"/>
    <property type="match status" value="1"/>
</dbReference>
<accession>A0ABN6E0X4</accession>
<keyword evidence="3" id="KW-1185">Reference proteome</keyword>
<evidence type="ECO:0000259" key="1">
    <source>
        <dbReference type="Pfam" id="PF04480"/>
    </source>
</evidence>
<dbReference type="PANTHER" id="PTHR38590:SF1">
    <property type="entry name" value="BLL0828 PROTEIN"/>
    <property type="match status" value="1"/>
</dbReference>
<protein>
    <submittedName>
        <fullName evidence="2">DNA methylase</fullName>
    </submittedName>
</protein>
<proteinExistence type="predicted"/>
<sequence>MTDAEKALWQVLRGRQISRLKFRRQHPFGDYVLDFVCLENRLVIEVDGGQHGEQTDYDEIRTRHLQDAGFCVLRFWNNEVLLDIEAVKEKIWLAVQETGAHPHPDPPLEGEGD</sequence>
<organism evidence="2 3">
    <name type="scientific">Desulfuromonas versatilis</name>
    <dbReference type="NCBI Taxonomy" id="2802975"/>
    <lineage>
        <taxon>Bacteria</taxon>
        <taxon>Pseudomonadati</taxon>
        <taxon>Thermodesulfobacteriota</taxon>
        <taxon>Desulfuromonadia</taxon>
        <taxon>Desulfuromonadales</taxon>
        <taxon>Desulfuromonadaceae</taxon>
        <taxon>Desulfuromonas</taxon>
    </lineage>
</organism>
<dbReference type="Proteomes" id="UP001319827">
    <property type="component" value="Chromosome"/>
</dbReference>
<keyword evidence="2" id="KW-0808">Transferase</keyword>
<dbReference type="CDD" id="cd01038">
    <property type="entry name" value="Endonuclease_DUF559"/>
    <property type="match status" value="1"/>
</dbReference>
<keyword evidence="2" id="KW-0489">Methyltransferase</keyword>
<gene>
    <name evidence="2" type="ORF">DESUT3_30740</name>
</gene>
<dbReference type="InterPro" id="IPR007569">
    <property type="entry name" value="DUF559"/>
</dbReference>
<dbReference type="Pfam" id="PF04480">
    <property type="entry name" value="DUF559"/>
    <property type="match status" value="1"/>
</dbReference>